<reference evidence="2" key="1">
    <citation type="submission" date="2018-02" db="EMBL/GenBank/DDBJ databases">
        <title>Rhizophora mucronata_Transcriptome.</title>
        <authorList>
            <person name="Meera S.P."/>
            <person name="Sreeshan A."/>
            <person name="Augustine A."/>
        </authorList>
    </citation>
    <scope>NUCLEOTIDE SEQUENCE</scope>
    <source>
        <tissue evidence="2">Leaf</tissue>
    </source>
</reference>
<organism evidence="2">
    <name type="scientific">Rhizophora mucronata</name>
    <name type="common">Asiatic mangrove</name>
    <dbReference type="NCBI Taxonomy" id="61149"/>
    <lineage>
        <taxon>Eukaryota</taxon>
        <taxon>Viridiplantae</taxon>
        <taxon>Streptophyta</taxon>
        <taxon>Embryophyta</taxon>
        <taxon>Tracheophyta</taxon>
        <taxon>Spermatophyta</taxon>
        <taxon>Magnoliopsida</taxon>
        <taxon>eudicotyledons</taxon>
        <taxon>Gunneridae</taxon>
        <taxon>Pentapetalae</taxon>
        <taxon>rosids</taxon>
        <taxon>fabids</taxon>
        <taxon>Malpighiales</taxon>
        <taxon>Rhizophoraceae</taxon>
        <taxon>Rhizophora</taxon>
    </lineage>
</organism>
<proteinExistence type="predicted"/>
<protein>
    <submittedName>
        <fullName evidence="2">Uncharacterized protein MANES_18G085000</fullName>
    </submittedName>
</protein>
<accession>A0A2P2LCQ3</accession>
<sequence length="44" mass="5247">MVAQISLKDGVKIQSRGPSHPQKRKRQSRDTHMHTRRHSEKQRE</sequence>
<feature type="region of interest" description="Disordered" evidence="1">
    <location>
        <begin position="1"/>
        <end position="44"/>
    </location>
</feature>
<evidence type="ECO:0000256" key="1">
    <source>
        <dbReference type="SAM" id="MobiDB-lite"/>
    </source>
</evidence>
<feature type="compositionally biased region" description="Basic residues" evidence="1">
    <location>
        <begin position="34"/>
        <end position="44"/>
    </location>
</feature>
<name>A0A2P2LCQ3_RHIMU</name>
<dbReference type="EMBL" id="GGEC01035270">
    <property type="protein sequence ID" value="MBX15754.1"/>
    <property type="molecule type" value="Transcribed_RNA"/>
</dbReference>
<dbReference type="AlphaFoldDB" id="A0A2P2LCQ3"/>
<evidence type="ECO:0000313" key="2">
    <source>
        <dbReference type="EMBL" id="MBX15754.1"/>
    </source>
</evidence>